<dbReference type="Pfam" id="PF01168">
    <property type="entry name" value="Ala_racemase_N"/>
    <property type="match status" value="1"/>
</dbReference>
<reference evidence="3" key="1">
    <citation type="submission" date="2018-05" db="EMBL/GenBank/DDBJ databases">
        <authorList>
            <person name="Lanie J.A."/>
            <person name="Ng W.-L."/>
            <person name="Kazmierczak K.M."/>
            <person name="Andrzejewski T.M."/>
            <person name="Davidsen T.M."/>
            <person name="Wayne K.J."/>
            <person name="Tettelin H."/>
            <person name="Glass J.I."/>
            <person name="Rusch D."/>
            <person name="Podicherti R."/>
            <person name="Tsui H.-C.T."/>
            <person name="Winkler M.E."/>
        </authorList>
    </citation>
    <scope>NUCLEOTIDE SEQUENCE</scope>
</reference>
<dbReference type="PANTHER" id="PTHR10146">
    <property type="entry name" value="PROLINE SYNTHETASE CO-TRANSCRIBED BACTERIAL HOMOLOG PROTEIN"/>
    <property type="match status" value="1"/>
</dbReference>
<protein>
    <recommendedName>
        <fullName evidence="2">Alanine racemase N-terminal domain-containing protein</fullName>
    </recommendedName>
</protein>
<dbReference type="AlphaFoldDB" id="A0A382ELG2"/>
<dbReference type="InterPro" id="IPR001608">
    <property type="entry name" value="Ala_racemase_N"/>
</dbReference>
<proteinExistence type="predicted"/>
<gene>
    <name evidence="3" type="ORF">METZ01_LOCUS203788</name>
</gene>
<dbReference type="EMBL" id="UINC01044881">
    <property type="protein sequence ID" value="SVB50934.1"/>
    <property type="molecule type" value="Genomic_DNA"/>
</dbReference>
<evidence type="ECO:0000256" key="1">
    <source>
        <dbReference type="ARBA" id="ARBA00022898"/>
    </source>
</evidence>
<sequence>MQSIETILTASRLGVRDFGESYAQELAKKALKCPKDIIWHFIGPIQTNKIKLIAKHSQWIHSLDRLKVAEKLNAACKEYKKTVSVLVQVNIDNELSKSGIKPEDMISFAQDIGSNFPNLNLKGLMFMPNINLNKTNQLKTFKNIQSLMRSLINLLPNCDQLSLGTSDDYIEAIKAGSSMIRIGEDLLGPRS</sequence>
<dbReference type="GO" id="GO:0030170">
    <property type="term" value="F:pyridoxal phosphate binding"/>
    <property type="evidence" value="ECO:0007669"/>
    <property type="project" value="InterPro"/>
</dbReference>
<feature type="domain" description="Alanine racemase N-terminal" evidence="2">
    <location>
        <begin position="7"/>
        <end position="189"/>
    </location>
</feature>
<accession>A0A382ELG2</accession>
<keyword evidence="1" id="KW-0663">Pyridoxal phosphate</keyword>
<dbReference type="PROSITE" id="PS01211">
    <property type="entry name" value="UPF0001"/>
    <property type="match status" value="1"/>
</dbReference>
<evidence type="ECO:0000259" key="2">
    <source>
        <dbReference type="Pfam" id="PF01168"/>
    </source>
</evidence>
<dbReference type="PIRSF" id="PIRSF004848">
    <property type="entry name" value="YBL036c_PLPDEIII"/>
    <property type="match status" value="1"/>
</dbReference>
<dbReference type="NCBIfam" id="TIGR00044">
    <property type="entry name" value="YggS family pyridoxal phosphate-dependent enzyme"/>
    <property type="match status" value="1"/>
</dbReference>
<dbReference type="InterPro" id="IPR029066">
    <property type="entry name" value="PLP-binding_barrel"/>
</dbReference>
<evidence type="ECO:0000313" key="3">
    <source>
        <dbReference type="EMBL" id="SVB50934.1"/>
    </source>
</evidence>
<dbReference type="PANTHER" id="PTHR10146:SF14">
    <property type="entry name" value="PYRIDOXAL PHOSPHATE HOMEOSTASIS PROTEIN"/>
    <property type="match status" value="1"/>
</dbReference>
<name>A0A382ELG2_9ZZZZ</name>
<dbReference type="Gene3D" id="3.20.20.10">
    <property type="entry name" value="Alanine racemase"/>
    <property type="match status" value="1"/>
</dbReference>
<dbReference type="SUPFAM" id="SSF51419">
    <property type="entry name" value="PLP-binding barrel"/>
    <property type="match status" value="1"/>
</dbReference>
<dbReference type="InterPro" id="IPR011078">
    <property type="entry name" value="PyrdxlP_homeostasis"/>
</dbReference>
<organism evidence="3">
    <name type="scientific">marine metagenome</name>
    <dbReference type="NCBI Taxonomy" id="408172"/>
    <lineage>
        <taxon>unclassified sequences</taxon>
        <taxon>metagenomes</taxon>
        <taxon>ecological metagenomes</taxon>
    </lineage>
</organism>